<dbReference type="PANTHER" id="PTHR14918:SF3">
    <property type="entry name" value="KICSTOR COMPLEX PROTEIN SZT2"/>
    <property type="match status" value="1"/>
</dbReference>
<evidence type="ECO:0000313" key="1">
    <source>
        <dbReference type="EMBL" id="KAJ8966990.1"/>
    </source>
</evidence>
<protein>
    <recommendedName>
        <fullName evidence="3">Protein SZT2</fullName>
    </recommendedName>
</protein>
<name>A0ABQ9IVP1_9CUCU</name>
<accession>A0ABQ9IVP1</accession>
<dbReference type="Proteomes" id="UP001162164">
    <property type="component" value="Unassembled WGS sequence"/>
</dbReference>
<dbReference type="InterPro" id="IPR033228">
    <property type="entry name" value="SZT2"/>
</dbReference>
<organism evidence="1 2">
    <name type="scientific">Molorchus minor</name>
    <dbReference type="NCBI Taxonomy" id="1323400"/>
    <lineage>
        <taxon>Eukaryota</taxon>
        <taxon>Metazoa</taxon>
        <taxon>Ecdysozoa</taxon>
        <taxon>Arthropoda</taxon>
        <taxon>Hexapoda</taxon>
        <taxon>Insecta</taxon>
        <taxon>Pterygota</taxon>
        <taxon>Neoptera</taxon>
        <taxon>Endopterygota</taxon>
        <taxon>Coleoptera</taxon>
        <taxon>Polyphaga</taxon>
        <taxon>Cucujiformia</taxon>
        <taxon>Chrysomeloidea</taxon>
        <taxon>Cerambycidae</taxon>
        <taxon>Lamiinae</taxon>
        <taxon>Monochamini</taxon>
        <taxon>Molorchus</taxon>
    </lineage>
</organism>
<dbReference type="EMBL" id="JAPWTJ010002260">
    <property type="protein sequence ID" value="KAJ8966990.1"/>
    <property type="molecule type" value="Genomic_DNA"/>
</dbReference>
<gene>
    <name evidence="1" type="ORF">NQ317_011191</name>
</gene>
<sequence>MVTPDVNFVNMLRYSMLAISLLPENSLSHILVITDGIVAMPDSNIMESLLFQLHYDSIAVSFLKVGSSFHPHSSAGFVSYTDLLYFFAHSTLGTCLESFVHAKHEPTMHLNIYHELFLLWSFHSANKYAYLKICDPTKWTSQNETFCSHKVPTLLSKRQTEENTSASILLLLSRRMREGTFFYMNGNLDIKLILQWKSSIYIHYKVSSQWPIVKNLTHFEVYISAPYEFLHDITCLMKKETKSLYRHAIIERFWIRLSQLSSGDLGLAQQLSCFQYNKDWFTLPESVRNGIPVFVLNNANCSETTKLMLTPRDVSCLKFVNIWQPISQMETNNWRKWFHTHKVSLILKHDNPLPKYLHLPNSSQRFQVVQCRQAATALYRMLGDWASFVLIDNHTYLKLLYNEQDKPPLWFCIVRVSSKFPCAVVNIGFSTGTPGHIRYDMCKELKMELSCLSYLSSPLKTKENFCSMLLHKPLEKILIRYERIPNNFTTVIFPDGTHPTHSSLNLPSPITGTLFTTLSRYLFHKRWIWSATHPSNPKLPDQSISRILNTLTRMRIKEGFSFAYSSSGVITMVLELWMEPSASCVVQYVLFPPHCAWLNDELYSGSEEDNEQSTDIETEMQMVTEVWIEPQYGKVVPIYPRINYMDNRHYYEIADMICELDLQCINSLLTMEHLSLMCEERNVETAVKLLNHLVQDQDNVNHKKYITGKNGKNGILESSCVSEQGSQWYPIMTPRIEHIPFKFDPIGILPMSQQTELLFSMFIEAKEKLFLPENNVDKANRLLLDNVLEHFALILLRHRNKPNICPISENHSCRGHAQTDEVNKSQWRCFIKGISVTHVILTFVPSTLNDLKSLTAIDHTNIPSLNESIDSTERASSRESNYSDVPINASNPVCLPIYVFDCPLAMLVNAYVNSSEESSPAKDDIYEDHRFKLPNIIHQDFIKLKGDETCDISGDMKEDELSDQTSVKQHCKTLVLAHSKCFTVSLFIALHMGIYVHSHDVQSAMEQCVECITEIDITDYITTICGHAKQQCSDKIPVKELHQAYPCSELKSFHMLIKEKFFKLIGTSFNPIPTNSEFYFYKHLKTIQFVEDTANDSDDEVSNTASEVVEFKSDRDFSIFSEGPHLFQRVESSVSDVIHGSDVNSLFLHLTCTLRYNNNEVSYTSLRVLPTCLGELIQNLGSTTEYIDKSKLQVTLDMLCLTLPPEVQNIIADYSMQSLRTTSFCSEGFQPSVGSFVSDASFITGISEPLKYLTEMQKKSIMTLCDEIKWLLHDEICTSLLDIEPVASETLNSVMKHVNEGSPIRSSCVLDIIDLNFVYSCAESHDKFIQEFSKLKLPYTGYKLCKEADLYYLAKDVPQALKEKVIANV</sequence>
<reference evidence="1" key="1">
    <citation type="journal article" date="2023" name="Insect Mol. Biol.">
        <title>Genome sequencing provides insights into the evolution of gene families encoding plant cell wall-degrading enzymes in longhorned beetles.</title>
        <authorList>
            <person name="Shin N.R."/>
            <person name="Okamura Y."/>
            <person name="Kirsch R."/>
            <person name="Pauchet Y."/>
        </authorList>
    </citation>
    <scope>NUCLEOTIDE SEQUENCE</scope>
    <source>
        <strain evidence="1">MMC_N1</strain>
    </source>
</reference>
<dbReference type="PANTHER" id="PTHR14918">
    <property type="entry name" value="KICSTOR COMPLEX PROTEIN SZT2"/>
    <property type="match status" value="1"/>
</dbReference>
<evidence type="ECO:0000313" key="2">
    <source>
        <dbReference type="Proteomes" id="UP001162164"/>
    </source>
</evidence>
<comment type="caution">
    <text evidence="1">The sequence shown here is derived from an EMBL/GenBank/DDBJ whole genome shotgun (WGS) entry which is preliminary data.</text>
</comment>
<keyword evidence="2" id="KW-1185">Reference proteome</keyword>
<proteinExistence type="predicted"/>
<evidence type="ECO:0008006" key="3">
    <source>
        <dbReference type="Google" id="ProtNLM"/>
    </source>
</evidence>